<feature type="transmembrane region" description="Helical" evidence="1">
    <location>
        <begin position="450"/>
        <end position="474"/>
    </location>
</feature>
<sequence>MADGSITIDVDVNGDSLNGLNSDLASVEGNGEKASLSIGKIVTALGLVKLASAAFGALKDGIGASLNEGAALQQSLGGIETLFKDSGDKVKAYADEAYKTAGMSANSYMETVTSFSASLLQSMGGDTEAAADTANMALIDMSDNANKMGTSMESIQDAYKGFAKQNYAMLDNLSLGYGGTKTEMERLLADATKLSGVEYNIDNLDDVYNAIHVVQEEMGIAGTTAKEASETFTGSFAAMSSVFKDVLGGLALGEDITPKLKDLASTTKTFLIDNFIPMFTNILKGLPVVFGAVFDELKPVVKEGITKMFSGSFENMGKVMETAKKGIMVIIGAFTGFKAITGMLSLFGRGISGLLSPISGLMGKLPSLSGGIATLGKAFSSAATSILKIGAGIGIATAGIGLMALGISQLAKTGTNGMIMIGLLTISIAALAGVFALLGPALTAGALGIAVFGATILAIGIGIGLASSGIALLIMSISALGANMALIIPTLQSVGIGFGLMITGFLAVISSNVPLIVGTFVGMFVSFMNTIALAMPQFVSAGISIVLSILSGINANIGEIIAKGTEIIIKIIEGLTAAMPGIITAAATLIASFINGIANNLWQIIDAAVNLIVQFVLGIANNIEKIVDAGMYLIDKIVEGLLQAQDRLFKAVTDLINGMAENIRNNKDEIKSAAINLLDAIIGVFVPDALMDAGKAIINGFLKGLKSAFKKVKEFVGGIAEWIKENKGPISYDRKLLITNGMSIMEGLDKGLQDSFKNVQSTVSEMANKLNNNMNLDWKLGASSSALPKISAETALGISSRLANNTNDIYTTNITNNSVKQNENIEGLISAVRDFTEKPLVTYLDSNKVSKGLGSSNDEVQGQRTTFSGWGLEIQ</sequence>
<feature type="transmembrane region" description="Helical" evidence="1">
    <location>
        <begin position="541"/>
        <end position="562"/>
    </location>
</feature>
<dbReference type="eggNOG" id="COG5412">
    <property type="taxonomic scope" value="Bacteria"/>
</dbReference>
<evidence type="ECO:0000313" key="2">
    <source>
        <dbReference type="EMBL" id="CCO12053.2"/>
    </source>
</evidence>
<reference evidence="3" key="1">
    <citation type="journal article" date="2013" name="Genome Announc.">
        <title>Complete Chromosome Sequence of Carnobacterium maltaromaticum LMA 28.</title>
        <authorList>
            <person name="Cailliez-Grimal C."/>
            <person name="Chaillou S."/>
            <person name="Anba-Mondoloni J."/>
            <person name="Loux V."/>
            <person name="Afzal M.I."/>
            <person name="Rahman A."/>
            <person name="Kergourlay G."/>
            <person name="Champomier-Verges M.C."/>
            <person name="Zagorec M."/>
            <person name="Dalgaard P."/>
            <person name="Leisner J.J."/>
            <person name="Prevost H."/>
            <person name="Revol-Junelles A.M."/>
            <person name="Borges F."/>
        </authorList>
    </citation>
    <scope>NUCLEOTIDE SEQUENCE</scope>
    <source>
        <strain evidence="3">LMA28</strain>
    </source>
</reference>
<keyword evidence="1" id="KW-1133">Transmembrane helix</keyword>
<feature type="transmembrane region" description="Helical" evidence="1">
    <location>
        <begin position="417"/>
        <end position="438"/>
    </location>
</feature>
<keyword evidence="1" id="KW-0472">Membrane</keyword>
<keyword evidence="1" id="KW-0812">Transmembrane</keyword>
<dbReference type="InterPro" id="IPR016024">
    <property type="entry name" value="ARM-type_fold"/>
</dbReference>
<gene>
    <name evidence="2" type="ORF">BN424_2614</name>
</gene>
<dbReference type="Proteomes" id="UP000000212">
    <property type="component" value="Chromosome"/>
</dbReference>
<dbReference type="KEGG" id="cml:BN424_2614"/>
<proteinExistence type="predicted"/>
<dbReference type="EMBL" id="HE999757">
    <property type="protein sequence ID" value="CCO12053.2"/>
    <property type="molecule type" value="Genomic_DNA"/>
</dbReference>
<dbReference type="STRING" id="1234679.BN424_2614"/>
<keyword evidence="3" id="KW-1185">Reference proteome</keyword>
<dbReference type="AlphaFoldDB" id="K8EJM3"/>
<name>K8EJM3_CARML</name>
<protein>
    <submittedName>
        <fullName evidence="2">Membrane protein</fullName>
    </submittedName>
</protein>
<feature type="transmembrane region" description="Helical" evidence="1">
    <location>
        <begin position="486"/>
        <end position="508"/>
    </location>
</feature>
<organism evidence="2 3">
    <name type="scientific">Carnobacterium maltaromaticum LMA28</name>
    <dbReference type="NCBI Taxonomy" id="1234679"/>
    <lineage>
        <taxon>Bacteria</taxon>
        <taxon>Bacillati</taxon>
        <taxon>Bacillota</taxon>
        <taxon>Bacilli</taxon>
        <taxon>Lactobacillales</taxon>
        <taxon>Carnobacteriaceae</taxon>
        <taxon>Carnobacterium</taxon>
    </lineage>
</organism>
<dbReference type="RefSeq" id="WP_015077104.1">
    <property type="nucleotide sequence ID" value="NC_019425.2"/>
</dbReference>
<dbReference type="HOGENOM" id="CLU_009524_1_0_9"/>
<dbReference type="eggNOG" id="COG1511">
    <property type="taxonomic scope" value="Bacteria"/>
</dbReference>
<feature type="transmembrane region" description="Helical" evidence="1">
    <location>
        <begin position="574"/>
        <end position="594"/>
    </location>
</feature>
<feature type="transmembrane region" description="Helical" evidence="1">
    <location>
        <begin position="326"/>
        <end position="348"/>
    </location>
</feature>
<dbReference type="OrthoDB" id="1677957at2"/>
<accession>K8EJM3</accession>
<evidence type="ECO:0000256" key="1">
    <source>
        <dbReference type="SAM" id="Phobius"/>
    </source>
</evidence>
<dbReference type="SUPFAM" id="SSF48371">
    <property type="entry name" value="ARM repeat"/>
    <property type="match status" value="1"/>
</dbReference>
<feature type="transmembrane region" description="Helical" evidence="1">
    <location>
        <begin position="387"/>
        <end position="411"/>
    </location>
</feature>
<evidence type="ECO:0000313" key="3">
    <source>
        <dbReference type="Proteomes" id="UP000000212"/>
    </source>
</evidence>